<reference evidence="1" key="1">
    <citation type="journal article" date="2016" name="Nat. Genet.">
        <title>A high-quality carrot genome assembly provides new insights into carotenoid accumulation and asterid genome evolution.</title>
        <authorList>
            <person name="Iorizzo M."/>
            <person name="Ellison S."/>
            <person name="Senalik D."/>
            <person name="Zeng P."/>
            <person name="Satapoomin P."/>
            <person name="Huang J."/>
            <person name="Bowman M."/>
            <person name="Iovene M."/>
            <person name="Sanseverino W."/>
            <person name="Cavagnaro P."/>
            <person name="Yildiz M."/>
            <person name="Macko-Podgorni A."/>
            <person name="Moranska E."/>
            <person name="Grzebelus E."/>
            <person name="Grzebelus D."/>
            <person name="Ashrafi H."/>
            <person name="Zheng Z."/>
            <person name="Cheng S."/>
            <person name="Spooner D."/>
            <person name="Van Deynze A."/>
            <person name="Simon P."/>
        </authorList>
    </citation>
    <scope>NUCLEOTIDE SEQUENCE</scope>
    <source>
        <tissue evidence="1">Leaf</tissue>
    </source>
</reference>
<reference evidence="1" key="2">
    <citation type="submission" date="2022-03" db="EMBL/GenBank/DDBJ databases">
        <title>Draft title - Genomic analysis of global carrot germplasm unveils the trajectory of domestication and the origin of high carotenoid orange carrot.</title>
        <authorList>
            <person name="Iorizzo M."/>
            <person name="Ellison S."/>
            <person name="Senalik D."/>
            <person name="Macko-Podgorni A."/>
            <person name="Grzebelus D."/>
            <person name="Bostan H."/>
            <person name="Rolling W."/>
            <person name="Curaba J."/>
            <person name="Simon P."/>
        </authorList>
    </citation>
    <scope>NUCLEOTIDE SEQUENCE</scope>
    <source>
        <tissue evidence="1">Leaf</tissue>
    </source>
</reference>
<gene>
    <name evidence="1" type="ORF">DCAR_0520548</name>
</gene>
<dbReference type="Gramene" id="KZM94699">
    <property type="protein sequence ID" value="KZM94699"/>
    <property type="gene ID" value="DCAR_017941"/>
</dbReference>
<proteinExistence type="predicted"/>
<evidence type="ECO:0000313" key="2">
    <source>
        <dbReference type="Proteomes" id="UP000077755"/>
    </source>
</evidence>
<evidence type="ECO:0000313" key="1">
    <source>
        <dbReference type="EMBL" id="WOH01167.1"/>
    </source>
</evidence>
<accession>A0A161YM31</accession>
<name>A0A161YM31_DAUCS</name>
<protein>
    <submittedName>
        <fullName evidence="1">Uncharacterized protein</fullName>
    </submittedName>
</protein>
<dbReference type="AlphaFoldDB" id="A0A161YM31"/>
<dbReference type="Proteomes" id="UP000077755">
    <property type="component" value="Chromosome 5"/>
</dbReference>
<sequence length="70" mass="8177">MCIHIFWFLGYIGLRSFAISSISNPISTIRIQQLLHKFFPDAVGEIVKIGCADELRRITRSYYKKLGRRM</sequence>
<organism evidence="1 2">
    <name type="scientific">Daucus carota subsp. sativus</name>
    <name type="common">Carrot</name>
    <dbReference type="NCBI Taxonomy" id="79200"/>
    <lineage>
        <taxon>Eukaryota</taxon>
        <taxon>Viridiplantae</taxon>
        <taxon>Streptophyta</taxon>
        <taxon>Embryophyta</taxon>
        <taxon>Tracheophyta</taxon>
        <taxon>Spermatophyta</taxon>
        <taxon>Magnoliopsida</taxon>
        <taxon>eudicotyledons</taxon>
        <taxon>Gunneridae</taxon>
        <taxon>Pentapetalae</taxon>
        <taxon>asterids</taxon>
        <taxon>campanulids</taxon>
        <taxon>Apiales</taxon>
        <taxon>Apiaceae</taxon>
        <taxon>Apioideae</taxon>
        <taxon>Scandiceae</taxon>
        <taxon>Daucinae</taxon>
        <taxon>Daucus</taxon>
        <taxon>Daucus sect. Daucus</taxon>
    </lineage>
</organism>
<dbReference type="EMBL" id="CP093347">
    <property type="protein sequence ID" value="WOH01167.1"/>
    <property type="molecule type" value="Genomic_DNA"/>
</dbReference>
<keyword evidence="2" id="KW-1185">Reference proteome</keyword>